<keyword evidence="2" id="KW-1185">Reference proteome</keyword>
<evidence type="ECO:0000313" key="1">
    <source>
        <dbReference type="EMBL" id="EME29079.1"/>
    </source>
</evidence>
<dbReference type="EMBL" id="KB454512">
    <property type="protein sequence ID" value="EME29079.1"/>
    <property type="molecule type" value="Genomic_DNA"/>
</dbReference>
<proteinExistence type="predicted"/>
<dbReference type="AlphaFoldDB" id="M2XZS3"/>
<dbReference type="OrthoDB" id="11017at2759"/>
<dbReference type="Gramene" id="EME29079">
    <property type="protein sequence ID" value="EME29079"/>
    <property type="gene ID" value="Gasu_34710"/>
</dbReference>
<accession>M2XZS3</accession>
<dbReference type="Proteomes" id="UP000030680">
    <property type="component" value="Unassembled WGS sequence"/>
</dbReference>
<name>M2XZS3_GALSU</name>
<organism evidence="1 2">
    <name type="scientific">Galdieria sulphuraria</name>
    <name type="common">Red alga</name>
    <dbReference type="NCBI Taxonomy" id="130081"/>
    <lineage>
        <taxon>Eukaryota</taxon>
        <taxon>Rhodophyta</taxon>
        <taxon>Bangiophyceae</taxon>
        <taxon>Galdieriales</taxon>
        <taxon>Galdieriaceae</taxon>
        <taxon>Galdieria</taxon>
    </lineage>
</organism>
<gene>
    <name evidence="1" type="ORF">Gasu_34710</name>
</gene>
<sequence>MTSFTSQPTTTTIVNHTSTLEILLARLSRRISLLENLDTLDQDVFFLTVYKETAKTTIPLLSDCFQLLEQEHVLDITEEDWERQLDDILQSKIEQQQEWNQKWKQWEELVTMTNHNMQRSDDMPF</sequence>
<dbReference type="RefSeq" id="XP_005705599.1">
    <property type="nucleotide sequence ID" value="XM_005705542.1"/>
</dbReference>
<evidence type="ECO:0000313" key="2">
    <source>
        <dbReference type="Proteomes" id="UP000030680"/>
    </source>
</evidence>
<reference evidence="2" key="1">
    <citation type="journal article" date="2013" name="Science">
        <title>Gene transfer from bacteria and archaea facilitated evolution of an extremophilic eukaryote.</title>
        <authorList>
            <person name="Schonknecht G."/>
            <person name="Chen W.H."/>
            <person name="Ternes C.M."/>
            <person name="Barbier G.G."/>
            <person name="Shrestha R.P."/>
            <person name="Stanke M."/>
            <person name="Brautigam A."/>
            <person name="Baker B.J."/>
            <person name="Banfield J.F."/>
            <person name="Garavito R.M."/>
            <person name="Carr K."/>
            <person name="Wilkerson C."/>
            <person name="Rensing S.A."/>
            <person name="Gagneul D."/>
            <person name="Dickenson N.E."/>
            <person name="Oesterhelt C."/>
            <person name="Lercher M.J."/>
            <person name="Weber A.P."/>
        </authorList>
    </citation>
    <scope>NUCLEOTIDE SEQUENCE [LARGE SCALE GENOMIC DNA]</scope>
    <source>
        <strain evidence="2">074W</strain>
    </source>
</reference>
<protein>
    <submittedName>
        <fullName evidence="1">Uncharacterized protein</fullName>
    </submittedName>
</protein>
<dbReference type="KEGG" id="gsl:Gasu_34710"/>
<dbReference type="GeneID" id="17087903"/>